<accession>A0A2N5N3S2</accession>
<sequence>MRAPVHTRVRPPGPVPFALRHVLRILDAAGENKQPQTPFMEASRTLW</sequence>
<dbReference type="AlphaFoldDB" id="A0A2N5N3S2"/>
<organism evidence="1 2">
    <name type="scientific">Paenibacillus pasadenensis</name>
    <dbReference type="NCBI Taxonomy" id="217090"/>
    <lineage>
        <taxon>Bacteria</taxon>
        <taxon>Bacillati</taxon>
        <taxon>Bacillota</taxon>
        <taxon>Bacilli</taxon>
        <taxon>Bacillales</taxon>
        <taxon>Paenibacillaceae</taxon>
        <taxon>Paenibacillus</taxon>
    </lineage>
</organism>
<reference evidence="1 2" key="1">
    <citation type="submission" date="2017-05" db="EMBL/GenBank/DDBJ databases">
        <title>Functional genome analysis of Paenibacillus pasadenensis strain R16: insights on endophytic life style and antifungal activity.</title>
        <authorList>
            <person name="Passera A."/>
            <person name="Marcolungo L."/>
            <person name="Casati P."/>
            <person name="Brasca M."/>
            <person name="Quaglino F."/>
            <person name="Delledonne M."/>
        </authorList>
    </citation>
    <scope>NUCLEOTIDE SEQUENCE [LARGE SCALE GENOMIC DNA]</scope>
    <source>
        <strain evidence="1 2">R16</strain>
    </source>
</reference>
<keyword evidence="2" id="KW-1185">Reference proteome</keyword>
<dbReference type="EMBL" id="NFEZ01000004">
    <property type="protein sequence ID" value="PLT44983.1"/>
    <property type="molecule type" value="Genomic_DNA"/>
</dbReference>
<evidence type="ECO:0000313" key="1">
    <source>
        <dbReference type="EMBL" id="PLT44983.1"/>
    </source>
</evidence>
<gene>
    <name evidence="1" type="ORF">B8V81_3414</name>
</gene>
<proteinExistence type="predicted"/>
<comment type="caution">
    <text evidence="1">The sequence shown here is derived from an EMBL/GenBank/DDBJ whole genome shotgun (WGS) entry which is preliminary data.</text>
</comment>
<protein>
    <submittedName>
        <fullName evidence="1">Uncharacterized protein</fullName>
    </submittedName>
</protein>
<name>A0A2N5N3S2_9BACL</name>
<dbReference type="Proteomes" id="UP000234789">
    <property type="component" value="Unassembled WGS sequence"/>
</dbReference>
<evidence type="ECO:0000313" key="2">
    <source>
        <dbReference type="Proteomes" id="UP000234789"/>
    </source>
</evidence>